<reference evidence="1" key="1">
    <citation type="journal article" date="2015" name="PeerJ">
        <title>First genomic representation of candidate bacterial phylum KSB3 points to enhanced environmental sensing as a trigger of wastewater bulking.</title>
        <authorList>
            <person name="Sekiguchi Y."/>
            <person name="Ohashi A."/>
            <person name="Parks D.H."/>
            <person name="Yamauchi T."/>
            <person name="Tyson G.W."/>
            <person name="Hugenholtz P."/>
        </authorList>
    </citation>
    <scope>NUCLEOTIDE SEQUENCE [LARGE SCALE GENOMIC DNA]</scope>
</reference>
<sequence length="60" mass="6976">MTQIPTRAPVSSFGRFLYEPYSLLGETLFFVKHFSQIFLVRIRQAALHLGMAWNSMNWLG</sequence>
<protein>
    <submittedName>
        <fullName evidence="1">Uncharacterized protein</fullName>
    </submittedName>
</protein>
<keyword evidence="2" id="KW-1185">Reference proteome</keyword>
<dbReference type="STRING" id="1499967.U27_06297"/>
<name>A0A081C408_VECG1</name>
<evidence type="ECO:0000313" key="2">
    <source>
        <dbReference type="Proteomes" id="UP000030661"/>
    </source>
</evidence>
<organism evidence="1">
    <name type="scientific">Vecturithrix granuli</name>
    <dbReference type="NCBI Taxonomy" id="1499967"/>
    <lineage>
        <taxon>Bacteria</taxon>
        <taxon>Candidatus Moduliflexota</taxon>
        <taxon>Candidatus Vecturitrichia</taxon>
        <taxon>Candidatus Vecturitrichales</taxon>
        <taxon>Candidatus Vecturitrichaceae</taxon>
        <taxon>Candidatus Vecturithrix</taxon>
    </lineage>
</organism>
<gene>
    <name evidence="1" type="ORF">U27_06297</name>
</gene>
<dbReference type="HOGENOM" id="CLU_2931891_0_0_0"/>
<proteinExistence type="predicted"/>
<dbReference type="EMBL" id="DF820470">
    <property type="protein sequence ID" value="GAK59313.1"/>
    <property type="molecule type" value="Genomic_DNA"/>
</dbReference>
<evidence type="ECO:0000313" key="1">
    <source>
        <dbReference type="EMBL" id="GAK59313.1"/>
    </source>
</evidence>
<dbReference type="AlphaFoldDB" id="A0A081C408"/>
<dbReference type="Proteomes" id="UP000030661">
    <property type="component" value="Unassembled WGS sequence"/>
</dbReference>
<accession>A0A081C408</accession>